<dbReference type="Proteomes" id="UP000790787">
    <property type="component" value="Chromosome 4"/>
</dbReference>
<name>A0AC58UCJ2_TOBAC</name>
<gene>
    <name evidence="2" type="primary">LOC142180159</name>
</gene>
<keyword evidence="1" id="KW-1185">Reference proteome</keyword>
<sequence length="872" mass="96743">MAPDSTSTSSPTSAAIPLNTLLDHSHPLYVNASDNPGITLVTVPFSGTRYASCRKNILIALSAKNKAGMVNGRITQTPPDSPLYYQIQREIGGVSQGSSDIARYYTRLRKLWDGLKITSFGSACTCGVEPQCSEGQKLIHFLTRLNETYSNVRSNILMMIHVPSLGKAYSMLLHDESQREIQASRFPFLSESTSFHAKPTPIQNTSTNKSYSHKVSFENKKTNIVCKYYGKPGHSIEKCYRLHGFPPDFKFTKGQKTVACVQFDDPRTDSLSTPEILPGSAMHGFSKEQYQHLMSLFQQSQISAVTQDPSIGSSAMGAFAGVYCSFAVYSVALCCASQLKAPSLKRPLEIGRAANGLYVIHSDLIVAQSVSYVNTISATSSSLKCDYNSCTTTCNHVSSINKGYPLGKKGYKLLNLTSHSILFSRDVIFHEHIFPYHSSAPPIFPISPDSFTDVLHTPSTFAPSPVQVPHSISHVAPSPHIHHSSSSPPSPTLYVAHSSLPLRKSTREPNTPTYLQDYVFHSTIPTFPVNSKVTSTEIHMHEPQFYHQATTYPAWQDAMIKEFQALEANQTWDIVLLPPGKKAIPCKWVYKIKQRSNGSIERYKARLVIRGDSQKEGIDYFETFSPVIKITTVKCLLTLAEKHGWGVHQFDVNNAFLHRDLHEEVYMKIPLGLTVDPSSSDPNLAYAKHVITPLDPQTKLHIDSSDPFSDPSTYTRRSVTDYFVLLGASPVSWKSKKKPTVSLSSVEAEYRALRQVVAEVSWLRRLLADMGLSITSHVSIFCDSQATVHIARNQVFHKRTKHIEMDCHYVRDVLSSGVISLQHVHTSAKLADMLTKALTGVPHHRLLCNLGVHSPSSLKRGDRPLMLSPEPG</sequence>
<protein>
    <submittedName>
        <fullName evidence="2">Uncharacterized protein LOC142180159</fullName>
    </submittedName>
</protein>
<accession>A0AC58UCJ2</accession>
<organism evidence="1 2">
    <name type="scientific">Nicotiana tabacum</name>
    <name type="common">Common tobacco</name>
    <dbReference type="NCBI Taxonomy" id="4097"/>
    <lineage>
        <taxon>Eukaryota</taxon>
        <taxon>Viridiplantae</taxon>
        <taxon>Streptophyta</taxon>
        <taxon>Embryophyta</taxon>
        <taxon>Tracheophyta</taxon>
        <taxon>Spermatophyta</taxon>
        <taxon>Magnoliopsida</taxon>
        <taxon>eudicotyledons</taxon>
        <taxon>Gunneridae</taxon>
        <taxon>Pentapetalae</taxon>
        <taxon>asterids</taxon>
        <taxon>lamiids</taxon>
        <taxon>Solanales</taxon>
        <taxon>Solanaceae</taxon>
        <taxon>Nicotianoideae</taxon>
        <taxon>Nicotianeae</taxon>
        <taxon>Nicotiana</taxon>
    </lineage>
</organism>
<evidence type="ECO:0000313" key="1">
    <source>
        <dbReference type="Proteomes" id="UP000790787"/>
    </source>
</evidence>
<proteinExistence type="predicted"/>
<evidence type="ECO:0000313" key="2">
    <source>
        <dbReference type="RefSeq" id="XP_075107200.1"/>
    </source>
</evidence>
<dbReference type="RefSeq" id="XP_075107200.1">
    <property type="nucleotide sequence ID" value="XM_075251099.1"/>
</dbReference>
<reference evidence="1" key="1">
    <citation type="journal article" date="2014" name="Nat. Commun.">
        <title>The tobacco genome sequence and its comparison with those of tomato and potato.</title>
        <authorList>
            <person name="Sierro N."/>
            <person name="Battey J.N."/>
            <person name="Ouadi S."/>
            <person name="Bakaher N."/>
            <person name="Bovet L."/>
            <person name="Willig A."/>
            <person name="Goepfert S."/>
            <person name="Peitsch M.C."/>
            <person name="Ivanov N.V."/>
        </authorList>
    </citation>
    <scope>NUCLEOTIDE SEQUENCE [LARGE SCALE GENOMIC DNA]</scope>
</reference>
<reference evidence="2" key="2">
    <citation type="submission" date="2025-08" db="UniProtKB">
        <authorList>
            <consortium name="RefSeq"/>
        </authorList>
    </citation>
    <scope>IDENTIFICATION</scope>
    <source>
        <tissue evidence="2">Leaf</tissue>
    </source>
</reference>